<accession>A0A7S1KW05</accession>
<organism evidence="3">
    <name type="scientific">Alexandrium catenella</name>
    <name type="common">Red tide dinoflagellate</name>
    <name type="synonym">Gonyaulax catenella</name>
    <dbReference type="NCBI Taxonomy" id="2925"/>
    <lineage>
        <taxon>Eukaryota</taxon>
        <taxon>Sar</taxon>
        <taxon>Alveolata</taxon>
        <taxon>Dinophyceae</taxon>
        <taxon>Gonyaulacales</taxon>
        <taxon>Pyrocystaceae</taxon>
        <taxon>Alexandrium</taxon>
    </lineage>
</organism>
<dbReference type="InterPro" id="IPR000626">
    <property type="entry name" value="Ubiquitin-like_dom"/>
</dbReference>
<feature type="compositionally biased region" description="Pro residues" evidence="1">
    <location>
        <begin position="171"/>
        <end position="185"/>
    </location>
</feature>
<dbReference type="AlphaFoldDB" id="A0A7S1KW05"/>
<dbReference type="Gene3D" id="3.10.20.90">
    <property type="entry name" value="Phosphatidylinositol 3-kinase Catalytic Subunit, Chain A, domain 1"/>
    <property type="match status" value="1"/>
</dbReference>
<dbReference type="PROSITE" id="PS50053">
    <property type="entry name" value="UBIQUITIN_2"/>
    <property type="match status" value="1"/>
</dbReference>
<dbReference type="InterPro" id="IPR029071">
    <property type="entry name" value="Ubiquitin-like_domsf"/>
</dbReference>
<dbReference type="SUPFAM" id="SSF54236">
    <property type="entry name" value="Ubiquitin-like"/>
    <property type="match status" value="1"/>
</dbReference>
<protein>
    <recommendedName>
        <fullName evidence="2">Ubiquitin-like domain-containing protein</fullName>
    </recommendedName>
</protein>
<evidence type="ECO:0000313" key="3">
    <source>
        <dbReference type="EMBL" id="CAD9087586.1"/>
    </source>
</evidence>
<dbReference type="EMBL" id="HBGE01001861">
    <property type="protein sequence ID" value="CAD9087586.1"/>
    <property type="molecule type" value="Transcribed_RNA"/>
</dbReference>
<feature type="domain" description="Ubiquitin-like" evidence="2">
    <location>
        <begin position="189"/>
        <end position="266"/>
    </location>
</feature>
<name>A0A7S1KW05_ALECA</name>
<reference evidence="3" key="1">
    <citation type="submission" date="2021-01" db="EMBL/GenBank/DDBJ databases">
        <authorList>
            <person name="Corre E."/>
            <person name="Pelletier E."/>
            <person name="Niang G."/>
            <person name="Scheremetjew M."/>
            <person name="Finn R."/>
            <person name="Kale V."/>
            <person name="Holt S."/>
            <person name="Cochrane G."/>
            <person name="Meng A."/>
            <person name="Brown T."/>
            <person name="Cohen L."/>
        </authorList>
    </citation>
    <scope>NUCLEOTIDE SEQUENCE</scope>
    <source>
        <strain evidence="3">OF101</strain>
    </source>
</reference>
<evidence type="ECO:0000256" key="1">
    <source>
        <dbReference type="SAM" id="MobiDB-lite"/>
    </source>
</evidence>
<proteinExistence type="predicted"/>
<feature type="region of interest" description="Disordered" evidence="1">
    <location>
        <begin position="163"/>
        <end position="189"/>
    </location>
</feature>
<sequence length="408" mass="44475">MDPILDAVCSLLGVKLPSSLGGDGNAFGLSPLAKEPPLVDAAADIPAAEETPTAAQLSLRDAAALAALRPQTLRRASEELLRHFDKEKHERLEASVAVGRAARAYAELGLARPSPSDLYLSVSVHDRSGCNMLGQEALSAFLADLFSSCARLANAIPSLELPLASSHSSPPTTPRPPPLGPPPSPVDSMRVTLRTLSGAMHRTSLPTDATTDDLHMAVARSPLAPQAAQSQQQQLQHRFAVGGRVLCDGMLLEDQGLLNGDFVEVVRATPPPARVRLECEGLCSGPSIRGSCGTFCLVDDPRKNGRPIYVRDRGLSQWNRAMVYHGEGDRFLMYEEHPEHGWRWALTDDQDWTRYGDRSYAFVAGDAPHPGYLEGKSWRVYRDANHSLDNRWVDHNTLRLVVLYEGEE</sequence>
<evidence type="ECO:0000259" key="2">
    <source>
        <dbReference type="PROSITE" id="PS50053"/>
    </source>
</evidence>
<gene>
    <name evidence="3" type="ORF">ACAT0790_LOCUS1132</name>
</gene>